<name>A0ABR1W0Z7_9PEZI</name>
<organism evidence="2 3">
    <name type="scientific">Apiospora phragmitis</name>
    <dbReference type="NCBI Taxonomy" id="2905665"/>
    <lineage>
        <taxon>Eukaryota</taxon>
        <taxon>Fungi</taxon>
        <taxon>Dikarya</taxon>
        <taxon>Ascomycota</taxon>
        <taxon>Pezizomycotina</taxon>
        <taxon>Sordariomycetes</taxon>
        <taxon>Xylariomycetidae</taxon>
        <taxon>Amphisphaeriales</taxon>
        <taxon>Apiosporaceae</taxon>
        <taxon>Apiospora</taxon>
    </lineage>
</organism>
<dbReference type="RefSeq" id="XP_066719029.1">
    <property type="nucleotide sequence ID" value="XM_066854751.1"/>
</dbReference>
<evidence type="ECO:0000313" key="2">
    <source>
        <dbReference type="EMBL" id="KAK8076070.1"/>
    </source>
</evidence>
<dbReference type="EMBL" id="JAQQWL010000004">
    <property type="protein sequence ID" value="KAK8076070.1"/>
    <property type="molecule type" value="Genomic_DNA"/>
</dbReference>
<comment type="caution">
    <text evidence="2">The sequence shown here is derived from an EMBL/GenBank/DDBJ whole genome shotgun (WGS) entry which is preliminary data.</text>
</comment>
<protein>
    <recommendedName>
        <fullName evidence="4">DUF5753 domain-containing protein</fullName>
    </recommendedName>
</protein>
<dbReference type="Proteomes" id="UP001480595">
    <property type="component" value="Unassembled WGS sequence"/>
</dbReference>
<proteinExistence type="predicted"/>
<evidence type="ECO:0000313" key="3">
    <source>
        <dbReference type="Proteomes" id="UP001480595"/>
    </source>
</evidence>
<keyword evidence="3" id="KW-1185">Reference proteome</keyword>
<dbReference type="GeneID" id="92087814"/>
<accession>A0ABR1W0Z7</accession>
<evidence type="ECO:0000256" key="1">
    <source>
        <dbReference type="SAM" id="MobiDB-lite"/>
    </source>
</evidence>
<gene>
    <name evidence="2" type="ORF">PG994_003342</name>
</gene>
<evidence type="ECO:0008006" key="4">
    <source>
        <dbReference type="Google" id="ProtNLM"/>
    </source>
</evidence>
<reference evidence="2 3" key="1">
    <citation type="submission" date="2023-01" db="EMBL/GenBank/DDBJ databases">
        <title>Analysis of 21 Apiospora genomes using comparative genomics revels a genus with tremendous synthesis potential of carbohydrate active enzymes and secondary metabolites.</title>
        <authorList>
            <person name="Sorensen T."/>
        </authorList>
    </citation>
    <scope>NUCLEOTIDE SEQUENCE [LARGE SCALE GENOMIC DNA]</scope>
    <source>
        <strain evidence="2 3">CBS 135458</strain>
    </source>
</reference>
<sequence length="150" mass="16882">MVPANPAALRPSPTATPLRPLATKPHWSPPVHSTALRQLQRLPAPQRTAGGGAQCVAGQLPALQPGTEVRRGRRRRLHRARVEVPGLLETDDYDHDTNNQTGRDLLLRLVEYQDVYYTLVTENEQQQLRFPDNIVELVRSARDRATEEEP</sequence>
<feature type="region of interest" description="Disordered" evidence="1">
    <location>
        <begin position="1"/>
        <end position="30"/>
    </location>
</feature>